<dbReference type="RefSeq" id="WP_164967026.1">
    <property type="nucleotide sequence ID" value="NZ_CBCSAE010000004.1"/>
</dbReference>
<name>A0AAE7E0Y7_9BACT</name>
<reference evidence="1 2" key="1">
    <citation type="submission" date="2018-07" db="EMBL/GenBank/DDBJ databases">
        <title>Identification of phenol metabolism pathways in Arcobacter.</title>
        <authorList>
            <person name="Miller W.G."/>
            <person name="Yee E."/>
            <person name="Bono J.L."/>
        </authorList>
    </citation>
    <scope>NUCLEOTIDE SEQUENCE [LARGE SCALE GENOMIC DNA]</scope>
    <source>
        <strain evidence="1 2">W63</strain>
    </source>
</reference>
<keyword evidence="2" id="KW-1185">Reference proteome</keyword>
<dbReference type="AlphaFoldDB" id="A0AAE7E0Y7"/>
<proteinExistence type="predicted"/>
<dbReference type="EMBL" id="CP030944">
    <property type="protein sequence ID" value="QKE26080.1"/>
    <property type="molecule type" value="Genomic_DNA"/>
</dbReference>
<organism evidence="1 2">
    <name type="scientific">Arcobacter aquimarinus</name>
    <dbReference type="NCBI Taxonomy" id="1315211"/>
    <lineage>
        <taxon>Bacteria</taxon>
        <taxon>Pseudomonadati</taxon>
        <taxon>Campylobacterota</taxon>
        <taxon>Epsilonproteobacteria</taxon>
        <taxon>Campylobacterales</taxon>
        <taxon>Arcobacteraceae</taxon>
        <taxon>Arcobacter</taxon>
    </lineage>
</organism>
<evidence type="ECO:0000313" key="2">
    <source>
        <dbReference type="Proteomes" id="UP000502065"/>
    </source>
</evidence>
<sequence length="51" mass="5769">MKKTIANTNKHFSTASKKKKMIINSVHSSAKVEGSKITKKELSEHYKLIHS</sequence>
<accession>A0AAE7E0Y7</accession>
<gene>
    <name evidence="1" type="ORF">AAQM_1331</name>
</gene>
<dbReference type="Proteomes" id="UP000502065">
    <property type="component" value="Chromosome"/>
</dbReference>
<dbReference type="KEGG" id="aaqi:AAQM_1331"/>
<protein>
    <submittedName>
        <fullName evidence="1">Uncharacterized protein</fullName>
    </submittedName>
</protein>
<evidence type="ECO:0000313" key="1">
    <source>
        <dbReference type="EMBL" id="QKE26080.1"/>
    </source>
</evidence>